<gene>
    <name evidence="6" type="ORF">METH_17925</name>
</gene>
<dbReference type="HOGENOM" id="CLU_000445_59_0_5"/>
<protein>
    <submittedName>
        <fullName evidence="6">AraC family transcriptional regulator</fullName>
    </submittedName>
</protein>
<dbReference type="PATRIC" id="fig|999552.6.peg.3564"/>
<dbReference type="PRINTS" id="PR00032">
    <property type="entry name" value="HTHARAC"/>
</dbReference>
<dbReference type="SUPFAM" id="SSF52317">
    <property type="entry name" value="Class I glutamine amidotransferase-like"/>
    <property type="match status" value="1"/>
</dbReference>
<proteinExistence type="predicted"/>
<dbReference type="PROSITE" id="PS01124">
    <property type="entry name" value="HTH_ARAC_FAMILY_2"/>
    <property type="match status" value="1"/>
</dbReference>
<evidence type="ECO:0000259" key="5">
    <source>
        <dbReference type="PROSITE" id="PS01124"/>
    </source>
</evidence>
<evidence type="ECO:0000256" key="2">
    <source>
        <dbReference type="ARBA" id="ARBA00023125"/>
    </source>
</evidence>
<dbReference type="Gene3D" id="1.10.10.60">
    <property type="entry name" value="Homeodomain-like"/>
    <property type="match status" value="2"/>
</dbReference>
<dbReference type="Pfam" id="PF12833">
    <property type="entry name" value="HTH_18"/>
    <property type="match status" value="1"/>
</dbReference>
<evidence type="ECO:0000313" key="6">
    <source>
        <dbReference type="EMBL" id="AHD02256.1"/>
    </source>
</evidence>
<evidence type="ECO:0000313" key="7">
    <source>
        <dbReference type="Proteomes" id="UP000018780"/>
    </source>
</evidence>
<feature type="compositionally biased region" description="Polar residues" evidence="4">
    <location>
        <begin position="1"/>
        <end position="10"/>
    </location>
</feature>
<dbReference type="Pfam" id="PF01965">
    <property type="entry name" value="DJ-1_PfpI"/>
    <property type="match status" value="1"/>
</dbReference>
<dbReference type="PANTHER" id="PTHR46796:SF6">
    <property type="entry name" value="ARAC SUBFAMILY"/>
    <property type="match status" value="1"/>
</dbReference>
<feature type="region of interest" description="Disordered" evidence="4">
    <location>
        <begin position="1"/>
        <end position="28"/>
    </location>
</feature>
<dbReference type="SUPFAM" id="SSF46689">
    <property type="entry name" value="Homeodomain-like"/>
    <property type="match status" value="2"/>
</dbReference>
<dbReference type="Gene3D" id="3.40.50.880">
    <property type="match status" value="1"/>
</dbReference>
<dbReference type="PANTHER" id="PTHR46796">
    <property type="entry name" value="HTH-TYPE TRANSCRIPTIONAL ACTIVATOR RHAS-RELATED"/>
    <property type="match status" value="1"/>
</dbReference>
<dbReference type="InterPro" id="IPR018062">
    <property type="entry name" value="HTH_AraC-typ_CS"/>
</dbReference>
<keyword evidence="3" id="KW-0804">Transcription</keyword>
<evidence type="ECO:0000256" key="4">
    <source>
        <dbReference type="SAM" id="MobiDB-lite"/>
    </source>
</evidence>
<keyword evidence="1" id="KW-0805">Transcription regulation</keyword>
<dbReference type="InterPro" id="IPR020449">
    <property type="entry name" value="Tscrpt_reg_AraC-type_HTH"/>
</dbReference>
<dbReference type="GO" id="GO:0043565">
    <property type="term" value="F:sequence-specific DNA binding"/>
    <property type="evidence" value="ECO:0007669"/>
    <property type="project" value="InterPro"/>
</dbReference>
<dbReference type="GO" id="GO:0003700">
    <property type="term" value="F:DNA-binding transcription factor activity"/>
    <property type="evidence" value="ECO:0007669"/>
    <property type="project" value="InterPro"/>
</dbReference>
<reference evidence="6 7" key="1">
    <citation type="submission" date="2013-09" db="EMBL/GenBank/DDBJ databases">
        <authorList>
            <consortium name="DOE Joint Genome Institute"/>
            <person name="Klenk H.-P."/>
            <person name="Huntemann M."/>
            <person name="Han J."/>
            <person name="Chen A."/>
            <person name="Kyrpides N."/>
            <person name="Mavromatis K."/>
            <person name="Markowitz V."/>
            <person name="Palaniappan K."/>
            <person name="Ivanova N."/>
            <person name="Schaumberg A."/>
            <person name="Pati A."/>
            <person name="Liolios K."/>
            <person name="Nordberg H.P."/>
            <person name="Cantor M.N."/>
            <person name="Hua S.X."/>
            <person name="Woyke T."/>
        </authorList>
    </citation>
    <scope>NUCLEOTIDE SEQUENCE [LARGE SCALE GENOMIC DNA]</scope>
    <source>
        <strain evidence="6 7">DSM 14336</strain>
    </source>
</reference>
<dbReference type="InterPro" id="IPR029062">
    <property type="entry name" value="Class_I_gatase-like"/>
</dbReference>
<dbReference type="OrthoDB" id="9793400at2"/>
<dbReference type="STRING" id="999552.METH_17925"/>
<keyword evidence="2" id="KW-0238">DNA-binding</keyword>
<dbReference type="KEGG" id="lmd:METH_17925"/>
<dbReference type="InterPro" id="IPR002818">
    <property type="entry name" value="DJ-1/PfpI"/>
</dbReference>
<dbReference type="AlphaFoldDB" id="V9VU51"/>
<feature type="domain" description="HTH araC/xylS-type" evidence="5">
    <location>
        <begin position="240"/>
        <end position="338"/>
    </location>
</feature>
<organism evidence="6 7">
    <name type="scientific">Leisingera methylohalidivorans DSM 14336</name>
    <dbReference type="NCBI Taxonomy" id="999552"/>
    <lineage>
        <taxon>Bacteria</taxon>
        <taxon>Pseudomonadati</taxon>
        <taxon>Pseudomonadota</taxon>
        <taxon>Alphaproteobacteria</taxon>
        <taxon>Rhodobacterales</taxon>
        <taxon>Roseobacteraceae</taxon>
        <taxon>Leisingera</taxon>
    </lineage>
</organism>
<name>V9VU51_9RHOB</name>
<evidence type="ECO:0000256" key="3">
    <source>
        <dbReference type="ARBA" id="ARBA00023163"/>
    </source>
</evidence>
<dbReference type="SMART" id="SM00342">
    <property type="entry name" value="HTH_ARAC"/>
    <property type="match status" value="1"/>
</dbReference>
<sequence length="349" mass="37461">MQHSKQSSFCDHTPVRRGPRPASERSGKTVRAGLHVFPGFPIEEYALFAAALHDAGETCGNRLKIDVLSFNGGFVRGSCSAAVQTRPLTELLDGLDYLVVFGGHKAAPGSNQRFRAALQTLRRNGCQIAAVGGAALTLAKAGIFDSYSCAVHWQNRELFSGLMSVVDPTDQVCSVTEGDWSSCGKTGTLDLALHVVAEVYGKHAATRLAQAFIHTRLSDTRSTQNGEVMHAALSGSGLVNKAIALFQDHLENPLSMAKVARILGSSPRCIERHFKQNCGITPCSYYRQMRLDHARKLLLRTNMTLLEVAIAAGFSTSSSFASAFQQVYGTTPTALRKSLSAAEAASISS</sequence>
<keyword evidence="7" id="KW-1185">Reference proteome</keyword>
<dbReference type="InterPro" id="IPR050204">
    <property type="entry name" value="AraC_XylS_family_regulators"/>
</dbReference>
<evidence type="ECO:0000256" key="1">
    <source>
        <dbReference type="ARBA" id="ARBA00023015"/>
    </source>
</evidence>
<dbReference type="InterPro" id="IPR018060">
    <property type="entry name" value="HTH_AraC"/>
</dbReference>
<dbReference type="Proteomes" id="UP000018780">
    <property type="component" value="Chromosome"/>
</dbReference>
<accession>V9VU51</accession>
<dbReference type="PROSITE" id="PS00041">
    <property type="entry name" value="HTH_ARAC_FAMILY_1"/>
    <property type="match status" value="1"/>
</dbReference>
<dbReference type="InterPro" id="IPR009057">
    <property type="entry name" value="Homeodomain-like_sf"/>
</dbReference>
<dbReference type="EMBL" id="CP006773">
    <property type="protein sequence ID" value="AHD02256.1"/>
    <property type="molecule type" value="Genomic_DNA"/>
</dbReference>